<dbReference type="InterPro" id="IPR013762">
    <property type="entry name" value="Integrase-like_cat_sf"/>
</dbReference>
<keyword evidence="1" id="KW-0238">DNA-binding</keyword>
<evidence type="ECO:0000313" key="4">
    <source>
        <dbReference type="Proteomes" id="UP001156903"/>
    </source>
</evidence>
<keyword evidence="4" id="KW-1185">Reference proteome</keyword>
<keyword evidence="2" id="KW-0233">DNA recombination</keyword>
<dbReference type="SUPFAM" id="SSF56349">
    <property type="entry name" value="DNA breaking-rejoining enzymes"/>
    <property type="match status" value="1"/>
</dbReference>
<proteinExistence type="predicted"/>
<evidence type="ECO:0000256" key="1">
    <source>
        <dbReference type="ARBA" id="ARBA00023125"/>
    </source>
</evidence>
<protein>
    <submittedName>
        <fullName evidence="3">Integrase</fullName>
    </submittedName>
</protein>
<sequence length="576" mass="64380">MPENFYRPSHGRTLSWYVRLVPPAPLKGQPGVREFRKSTGTSDLRRAKAIGARLIADKLAEWDQLLAKTKAPATGPRILTADLIDHICARRLYHWMRLDDEARFDGDGYDDAAGAALVQLCQVTDQSMRSVVQRGKASPEWGNVLDVIDFWCGQIDCPVERTDPLYPQLVRAFAEVERDAAGRLLRRADGEATPTPAKPAAAGATLSAMTEPYRDYKKRNAGAKYLSTSQNIWSRLIEHLGDVPLAAVKGADLYDFLEARMRATERPWSMKHAHGLVKRTLREVFSLARTRGLLVGGNPVDDLEIMPQLTAAEERSRMKPRHPFTDTQLTTVFTSDWYRVGTVRWRGKMGKDLGARYWVPLVCLFHGNRVREVLQLVASDIGCAETIPVVHFRAELAGEQADLLAVGAARSVKNVATERVVPLHPTLCALGFVEFVQQRRQADGEHAMLFPSSIPAPGGRAPIIGRAYEQAFLRYVRDELAFGRGFGNHSFRHQLEDRIRDAQRPGQQWPAGMAQAYTGRKRLRSQDVGRIEQEGSEADYGRGYGPTLMLEYVKTLSFDKVTLPPPFAAWLADSNL</sequence>
<dbReference type="InterPro" id="IPR011010">
    <property type="entry name" value="DNA_brk_join_enz"/>
</dbReference>
<comment type="caution">
    <text evidence="3">The sequence shown here is derived from an EMBL/GenBank/DDBJ whole genome shotgun (WGS) entry which is preliminary data.</text>
</comment>
<evidence type="ECO:0000256" key="2">
    <source>
        <dbReference type="ARBA" id="ARBA00023172"/>
    </source>
</evidence>
<reference evidence="4" key="1">
    <citation type="journal article" date="2019" name="Int. J. Syst. Evol. Microbiol.">
        <title>The Global Catalogue of Microorganisms (GCM) 10K type strain sequencing project: providing services to taxonomists for standard genome sequencing and annotation.</title>
        <authorList>
            <consortium name="The Broad Institute Genomics Platform"/>
            <consortium name="The Broad Institute Genome Sequencing Center for Infectious Disease"/>
            <person name="Wu L."/>
            <person name="Ma J."/>
        </authorList>
    </citation>
    <scope>NUCLEOTIDE SEQUENCE [LARGE SCALE GENOMIC DNA]</scope>
    <source>
        <strain evidence="4">NBRC 109341</strain>
    </source>
</reference>
<dbReference type="InterPro" id="IPR010998">
    <property type="entry name" value="Integrase_recombinase_N"/>
</dbReference>
<dbReference type="EMBL" id="BSPB01000005">
    <property type="protein sequence ID" value="GLS13524.1"/>
    <property type="molecule type" value="Genomic_DNA"/>
</dbReference>
<dbReference type="Gene3D" id="1.10.443.10">
    <property type="entry name" value="Intergrase catalytic core"/>
    <property type="match status" value="1"/>
</dbReference>
<dbReference type="Proteomes" id="UP001156903">
    <property type="component" value="Unassembled WGS sequence"/>
</dbReference>
<organism evidence="3 4">
    <name type="scientific">Hydrogenophaga electricum</name>
    <dbReference type="NCBI Taxonomy" id="1230953"/>
    <lineage>
        <taxon>Bacteria</taxon>
        <taxon>Pseudomonadati</taxon>
        <taxon>Pseudomonadota</taxon>
        <taxon>Betaproteobacteria</taxon>
        <taxon>Burkholderiales</taxon>
        <taxon>Comamonadaceae</taxon>
        <taxon>Hydrogenophaga</taxon>
    </lineage>
</organism>
<dbReference type="Gene3D" id="1.10.150.130">
    <property type="match status" value="1"/>
</dbReference>
<accession>A0ABQ6C042</accession>
<name>A0ABQ6C042_9BURK</name>
<evidence type="ECO:0000313" key="3">
    <source>
        <dbReference type="EMBL" id="GLS13524.1"/>
    </source>
</evidence>
<gene>
    <name evidence="3" type="ORF">GCM10007935_09540</name>
</gene>